<proteinExistence type="predicted"/>
<reference evidence="1 2" key="1">
    <citation type="submission" date="2023-06" db="EMBL/GenBank/DDBJ databases">
        <title>Azospirillum isscasensis sp.nov, a bacterium isolated from rhizosphere soil of rice.</title>
        <authorList>
            <person name="Wang H."/>
        </authorList>
    </citation>
    <scope>NUCLEOTIDE SEQUENCE [LARGE SCALE GENOMIC DNA]</scope>
    <source>
        <strain evidence="1 2">C340-1</strain>
    </source>
</reference>
<dbReference type="Gene3D" id="1.10.287.1260">
    <property type="match status" value="1"/>
</dbReference>
<protein>
    <submittedName>
        <fullName evidence="1">Uncharacterized protein</fullName>
    </submittedName>
</protein>
<keyword evidence="2" id="KW-1185">Reference proteome</keyword>
<sequence length="66" mass="6833">MVGLAVGFGSQTLVKDIITGLFTVPFGPMLGSSPKSGRGGQRSITARISAATRSVCLRRPCPRSPS</sequence>
<accession>A0ABU0WQ15</accession>
<name>A0ABU0WQ15_9PROT</name>
<comment type="caution">
    <text evidence="1">The sequence shown here is derived from an EMBL/GenBank/DDBJ whole genome shotgun (WGS) entry which is preliminary data.</text>
</comment>
<dbReference type="Proteomes" id="UP001227317">
    <property type="component" value="Unassembled WGS sequence"/>
</dbReference>
<organism evidence="1 2">
    <name type="scientific">Azospirillum isscasi</name>
    <dbReference type="NCBI Taxonomy" id="3053926"/>
    <lineage>
        <taxon>Bacteria</taxon>
        <taxon>Pseudomonadati</taxon>
        <taxon>Pseudomonadota</taxon>
        <taxon>Alphaproteobacteria</taxon>
        <taxon>Rhodospirillales</taxon>
        <taxon>Azospirillaceae</taxon>
        <taxon>Azospirillum</taxon>
    </lineage>
</organism>
<evidence type="ECO:0000313" key="1">
    <source>
        <dbReference type="EMBL" id="MDQ2106315.1"/>
    </source>
</evidence>
<dbReference type="EMBL" id="JAUJFI010000228">
    <property type="protein sequence ID" value="MDQ2106315.1"/>
    <property type="molecule type" value="Genomic_DNA"/>
</dbReference>
<evidence type="ECO:0000313" key="2">
    <source>
        <dbReference type="Proteomes" id="UP001227317"/>
    </source>
</evidence>
<gene>
    <name evidence="1" type="ORF">QSG27_26725</name>
</gene>